<evidence type="ECO:0000313" key="3">
    <source>
        <dbReference type="EMBL" id="MBT8797687.1"/>
    </source>
</evidence>
<dbReference type="Gene3D" id="1.20.144.10">
    <property type="entry name" value="Phosphatidic acid phosphatase type 2/haloperoxidase"/>
    <property type="match status" value="1"/>
</dbReference>
<gene>
    <name evidence="3" type="ORF">J0P97_06330</name>
</gene>
<feature type="transmembrane region" description="Helical" evidence="1">
    <location>
        <begin position="97"/>
        <end position="114"/>
    </location>
</feature>
<keyword evidence="1" id="KW-0472">Membrane</keyword>
<organism evidence="3 4">
    <name type="scientific">Microbacterium flavum</name>
    <dbReference type="NCBI Taxonomy" id="415216"/>
    <lineage>
        <taxon>Bacteria</taxon>
        <taxon>Bacillati</taxon>
        <taxon>Actinomycetota</taxon>
        <taxon>Actinomycetes</taxon>
        <taxon>Micrococcales</taxon>
        <taxon>Microbacteriaceae</taxon>
        <taxon>Microbacterium</taxon>
    </lineage>
</organism>
<evidence type="ECO:0000256" key="1">
    <source>
        <dbReference type="SAM" id="Phobius"/>
    </source>
</evidence>
<evidence type="ECO:0000313" key="4">
    <source>
        <dbReference type="Proteomes" id="UP000740605"/>
    </source>
</evidence>
<dbReference type="Pfam" id="PF01569">
    <property type="entry name" value="PAP2"/>
    <property type="match status" value="1"/>
</dbReference>
<dbReference type="InterPro" id="IPR036938">
    <property type="entry name" value="PAP2/HPO_sf"/>
</dbReference>
<dbReference type="SMART" id="SM00014">
    <property type="entry name" value="acidPPc"/>
    <property type="match status" value="1"/>
</dbReference>
<evidence type="ECO:0000259" key="2">
    <source>
        <dbReference type="SMART" id="SM00014"/>
    </source>
</evidence>
<dbReference type="EMBL" id="JAFLHG010000005">
    <property type="protein sequence ID" value="MBT8797687.1"/>
    <property type="molecule type" value="Genomic_DNA"/>
</dbReference>
<accession>A0ABS5XT35</accession>
<protein>
    <submittedName>
        <fullName evidence="3">Phosphatase PAP2 family protein</fullName>
    </submittedName>
</protein>
<name>A0ABS5XT35_9MICO</name>
<feature type="transmembrane region" description="Helical" evidence="1">
    <location>
        <begin position="134"/>
        <end position="157"/>
    </location>
</feature>
<dbReference type="PANTHER" id="PTHR14969">
    <property type="entry name" value="SPHINGOSINE-1-PHOSPHATE PHOSPHOHYDROLASE"/>
    <property type="match status" value="1"/>
</dbReference>
<keyword evidence="4" id="KW-1185">Reference proteome</keyword>
<reference evidence="3 4" key="1">
    <citation type="submission" date="2021-03" db="EMBL/GenBank/DDBJ databases">
        <title>Microbacterium pauli sp. nov., isolated from microfiltered milk.</title>
        <authorList>
            <person name="Bellassi P."/>
            <person name="Fontana A."/>
            <person name="Callegari M.L."/>
            <person name="Lorenzo M."/>
            <person name="Cappa F."/>
        </authorList>
    </citation>
    <scope>NUCLEOTIDE SEQUENCE [LARGE SCALE GENOMIC DNA]</scope>
    <source>
        <strain evidence="3 4">DSM 18909</strain>
    </source>
</reference>
<dbReference type="InterPro" id="IPR000326">
    <property type="entry name" value="PAP2/HPO"/>
</dbReference>
<dbReference type="SUPFAM" id="SSF48317">
    <property type="entry name" value="Acid phosphatase/Vanadium-dependent haloperoxidase"/>
    <property type="match status" value="1"/>
</dbReference>
<keyword evidence="1" id="KW-0812">Transmembrane</keyword>
<dbReference type="PANTHER" id="PTHR14969:SF13">
    <property type="entry name" value="AT30094P"/>
    <property type="match status" value="1"/>
</dbReference>
<comment type="caution">
    <text evidence="3">The sequence shown here is derived from an EMBL/GenBank/DDBJ whole genome shotgun (WGS) entry which is preliminary data.</text>
</comment>
<feature type="transmembrane region" description="Helical" evidence="1">
    <location>
        <begin position="58"/>
        <end position="85"/>
    </location>
</feature>
<feature type="transmembrane region" description="Helical" evidence="1">
    <location>
        <begin position="191"/>
        <end position="215"/>
    </location>
</feature>
<dbReference type="Proteomes" id="UP000740605">
    <property type="component" value="Unassembled WGS sequence"/>
</dbReference>
<proteinExistence type="predicted"/>
<feature type="transmembrane region" description="Helical" evidence="1">
    <location>
        <begin position="164"/>
        <end position="185"/>
    </location>
</feature>
<keyword evidence="1" id="KW-1133">Transmembrane helix</keyword>
<feature type="domain" description="Phosphatidic acid phosphatase type 2/haloperoxidase" evidence="2">
    <location>
        <begin position="93"/>
        <end position="206"/>
    </location>
</feature>
<dbReference type="RefSeq" id="WP_215486940.1">
    <property type="nucleotide sequence ID" value="NZ_BAAAPJ010000005.1"/>
</dbReference>
<sequence length="227" mass="23666">MPSSPRRSAAWLSVSLAALSLVAAAVSGLLIVASPTWSDAEVGLVGLVHGLHSTAGDVVALAINSVFGIGGGILVSLIVLSWILLATRSWQDTVRAGIVLVVPWACVEALKLVVRRPRPDPAMLQPMIVADPMSFSYPSGHTAFAAALCCAVVLVVLPRRTRAWSVPVAVLVVLVTAWSRVYLGVHYPTDVLAAAVVVPVVSVATARAAAAWPLLAPRHVTAVNRIS</sequence>